<dbReference type="Proteomes" id="UP000017559">
    <property type="component" value="Unassembled WGS sequence"/>
</dbReference>
<name>V2X1D5_MONRO</name>
<sequence>MAFQGSSRFTIKGGSFTNIAGDQHNHIQGDLVQVINREKNRSIWDEYIWVPTGKIYIKKTICDTDVKRENKKNQSWWNVDARRIINLASIQGEDKDSEFLYISYNGQDAHKAFHKDFEQFSCVRDVKVAQLFGYNDGQFALPALIFYNAPVPVAWIWEYNQFSSLLGAYFQYLFGVIQISKQAIDLRELWIYPRTGTLCIGPYVQYSSTNLKYSASGFRTNLIPIDAHPFLSLHTYSDSSTLFSYLTQRLSAQNIVQGITQFSRSTLECVANEQIAFMLSSLPATIYSRTQHKVIAKWPGNIEEWYYKPVSFGSLPDGMHARCPNINHGSIRIMVMPSHIQQLQSWKFSFYYSLHPMKEWFKFAVSWLLQAHSVLSQCKYQENEWEGSSSMYGFMLNLQCTDSCLPWRKSNISTKKPVYLFIQPIPHPLDHKSVWDAWAQGRKYFWSSDYSGCEEMSEDTRLSLGLPSFTSRIEISQDWWDCTVYNSIKQLHILNGFNPLKTDFAQSLGFSILKVIGNGAQSEVRVECQDTETIDVDYTASLSKVLVNSQENEWLLVEVDEWVQL</sequence>
<dbReference type="KEGG" id="mrr:Moror_16625"/>
<proteinExistence type="predicted"/>
<dbReference type="EMBL" id="AWSO01000953">
    <property type="protein sequence ID" value="ESK86245.1"/>
    <property type="molecule type" value="Genomic_DNA"/>
</dbReference>
<dbReference type="OrthoDB" id="3063557at2759"/>
<dbReference type="HOGENOM" id="CLU_025147_0_0_1"/>
<accession>V2X1D5</accession>
<evidence type="ECO:0000313" key="1">
    <source>
        <dbReference type="EMBL" id="ESK86245.1"/>
    </source>
</evidence>
<reference evidence="1 2" key="1">
    <citation type="journal article" date="2014" name="BMC Genomics">
        <title>Genome and secretome analysis of the hemibiotrophic fungal pathogen, Moniliophthora roreri, which causes frosty pod rot disease of cacao: mechanisms of the biotrophic and necrotrophic phases.</title>
        <authorList>
            <person name="Meinhardt L.W."/>
            <person name="Costa G.G.L."/>
            <person name="Thomazella D.P.T."/>
            <person name="Teixeira P.J.P.L."/>
            <person name="Carazzolle M.F."/>
            <person name="Schuster S.C."/>
            <person name="Carlson J.E."/>
            <person name="Guiltinan M.J."/>
            <person name="Mieczkowski P."/>
            <person name="Farmer A."/>
            <person name="Ramaraj T."/>
            <person name="Crozier J."/>
            <person name="Davis R.E."/>
            <person name="Shao J."/>
            <person name="Melnick R.L."/>
            <person name="Pereira G.A.G."/>
            <person name="Bailey B.A."/>
        </authorList>
    </citation>
    <scope>NUCLEOTIDE SEQUENCE [LARGE SCALE GENOMIC DNA]</scope>
    <source>
        <strain evidence="1 2">MCA 2997</strain>
    </source>
</reference>
<organism evidence="1 2">
    <name type="scientific">Moniliophthora roreri (strain MCA 2997)</name>
    <name type="common">Cocoa frosty pod rot fungus</name>
    <name type="synonym">Crinipellis roreri</name>
    <dbReference type="NCBI Taxonomy" id="1381753"/>
    <lineage>
        <taxon>Eukaryota</taxon>
        <taxon>Fungi</taxon>
        <taxon>Dikarya</taxon>
        <taxon>Basidiomycota</taxon>
        <taxon>Agaricomycotina</taxon>
        <taxon>Agaricomycetes</taxon>
        <taxon>Agaricomycetidae</taxon>
        <taxon>Agaricales</taxon>
        <taxon>Marasmiineae</taxon>
        <taxon>Marasmiaceae</taxon>
        <taxon>Moniliophthora</taxon>
    </lineage>
</organism>
<gene>
    <name evidence="1" type="ORF">Moror_16625</name>
</gene>
<keyword evidence="2" id="KW-1185">Reference proteome</keyword>
<evidence type="ECO:0000313" key="2">
    <source>
        <dbReference type="Proteomes" id="UP000017559"/>
    </source>
</evidence>
<dbReference type="AlphaFoldDB" id="V2X1D5"/>
<comment type="caution">
    <text evidence="1">The sequence shown here is derived from an EMBL/GenBank/DDBJ whole genome shotgun (WGS) entry which is preliminary data.</text>
</comment>
<protein>
    <submittedName>
        <fullName evidence="1">Uncharacterized protein</fullName>
    </submittedName>
</protein>